<name>A0ACA9SEP6_9GLOM</name>
<sequence>LWKEEIVKFIIDNMIIVISQICWNHNLNQHQSLEEISKQLKDLHDLSKQET</sequence>
<keyword evidence="2" id="KW-1185">Reference proteome</keyword>
<dbReference type="Proteomes" id="UP000789920">
    <property type="component" value="Unassembled WGS sequence"/>
</dbReference>
<gene>
    <name evidence="1" type="ORF">RPERSI_LOCUS29826</name>
</gene>
<evidence type="ECO:0000313" key="1">
    <source>
        <dbReference type="EMBL" id="CAG8836143.1"/>
    </source>
</evidence>
<feature type="non-terminal residue" evidence="1">
    <location>
        <position position="51"/>
    </location>
</feature>
<organism evidence="1 2">
    <name type="scientific">Racocetra persica</name>
    <dbReference type="NCBI Taxonomy" id="160502"/>
    <lineage>
        <taxon>Eukaryota</taxon>
        <taxon>Fungi</taxon>
        <taxon>Fungi incertae sedis</taxon>
        <taxon>Mucoromycota</taxon>
        <taxon>Glomeromycotina</taxon>
        <taxon>Glomeromycetes</taxon>
        <taxon>Diversisporales</taxon>
        <taxon>Gigasporaceae</taxon>
        <taxon>Racocetra</taxon>
    </lineage>
</organism>
<feature type="non-terminal residue" evidence="1">
    <location>
        <position position="1"/>
    </location>
</feature>
<comment type="caution">
    <text evidence="1">The sequence shown here is derived from an EMBL/GenBank/DDBJ whole genome shotgun (WGS) entry which is preliminary data.</text>
</comment>
<accession>A0ACA9SEP6</accession>
<dbReference type="EMBL" id="CAJVQC010113780">
    <property type="protein sequence ID" value="CAG8836143.1"/>
    <property type="molecule type" value="Genomic_DNA"/>
</dbReference>
<proteinExistence type="predicted"/>
<evidence type="ECO:0000313" key="2">
    <source>
        <dbReference type="Proteomes" id="UP000789920"/>
    </source>
</evidence>
<reference evidence="1" key="1">
    <citation type="submission" date="2021-06" db="EMBL/GenBank/DDBJ databases">
        <authorList>
            <person name="Kallberg Y."/>
            <person name="Tangrot J."/>
            <person name="Rosling A."/>
        </authorList>
    </citation>
    <scope>NUCLEOTIDE SEQUENCE</scope>
    <source>
        <strain evidence="1">MA461A</strain>
    </source>
</reference>
<protein>
    <submittedName>
        <fullName evidence="1">34600_t:CDS:1</fullName>
    </submittedName>
</protein>